<keyword evidence="4" id="KW-1185">Reference proteome</keyword>
<proteinExistence type="predicted"/>
<reference evidence="3 4" key="1">
    <citation type="submission" date="2020-08" db="EMBL/GenBank/DDBJ databases">
        <title>Description of Clavibacter zhangzhiyonge sp. nov., a phytopathogenic actinobacterium isolated from barley seeds, causing leaf brown spot and decline.</title>
        <authorList>
            <person name="Tian Q."/>
            <person name="Chuan J."/>
            <person name="Zhao W."/>
            <person name="Li X."/>
        </authorList>
    </citation>
    <scope>NUCLEOTIDE SEQUENCE [LARGE SCALE GENOMIC DNA]</scope>
    <source>
        <strain evidence="3 4">DM1</strain>
    </source>
</reference>
<evidence type="ECO:0000313" key="4">
    <source>
        <dbReference type="Proteomes" id="UP000516660"/>
    </source>
</evidence>
<dbReference type="KEGG" id="czh:H9X71_03040"/>
<feature type="region of interest" description="Disordered" evidence="1">
    <location>
        <begin position="82"/>
        <end position="109"/>
    </location>
</feature>
<keyword evidence="2" id="KW-0812">Transmembrane</keyword>
<dbReference type="RefSeq" id="WP_191148266.1">
    <property type="nucleotide sequence ID" value="NZ_CP061274.1"/>
</dbReference>
<evidence type="ECO:0000256" key="2">
    <source>
        <dbReference type="SAM" id="Phobius"/>
    </source>
</evidence>
<dbReference type="EMBL" id="CP061274">
    <property type="protein sequence ID" value="QOD44342.1"/>
    <property type="molecule type" value="Genomic_DNA"/>
</dbReference>
<keyword evidence="2" id="KW-1133">Transmembrane helix</keyword>
<evidence type="ECO:0000256" key="1">
    <source>
        <dbReference type="SAM" id="MobiDB-lite"/>
    </source>
</evidence>
<protein>
    <submittedName>
        <fullName evidence="3">Uncharacterized protein</fullName>
    </submittedName>
</protein>
<evidence type="ECO:0000313" key="3">
    <source>
        <dbReference type="EMBL" id="QOD44342.1"/>
    </source>
</evidence>
<dbReference type="AlphaFoldDB" id="A0A7L7Z3Q2"/>
<keyword evidence="2" id="KW-0472">Membrane</keyword>
<accession>A0A7L7Z3Q2</accession>
<organism evidence="3 4">
    <name type="scientific">Clavibacter zhangzhiyongii</name>
    <dbReference type="NCBI Taxonomy" id="2768071"/>
    <lineage>
        <taxon>Bacteria</taxon>
        <taxon>Bacillati</taxon>
        <taxon>Actinomycetota</taxon>
        <taxon>Actinomycetes</taxon>
        <taxon>Micrococcales</taxon>
        <taxon>Microbacteriaceae</taxon>
        <taxon>Clavibacter</taxon>
    </lineage>
</organism>
<name>A0A7L7Z3Q2_9MICO</name>
<sequence>MSGRRGTTALLAVAALVVVGGAVGVVVALAQPLQVGSFAFVGGGGSLTFGPGALLVSTGALVAAGVLALGLVALAFGAGIRVGGRRDADGGGAGERDPRGPDPDAQDPR</sequence>
<gene>
    <name evidence="3" type="ORF">H9X71_03040</name>
</gene>
<feature type="transmembrane region" description="Helical" evidence="2">
    <location>
        <begin position="54"/>
        <end position="76"/>
    </location>
</feature>
<feature type="compositionally biased region" description="Basic and acidic residues" evidence="1">
    <location>
        <begin position="84"/>
        <end position="109"/>
    </location>
</feature>
<dbReference type="Proteomes" id="UP000516660">
    <property type="component" value="Chromosome"/>
</dbReference>